<proteinExistence type="predicted"/>
<evidence type="ECO:0000259" key="5">
    <source>
        <dbReference type="Pfam" id="PF20464"/>
    </source>
</evidence>
<feature type="domain" description="MmeI-like target recognition" evidence="7">
    <location>
        <begin position="740"/>
        <end position="924"/>
    </location>
</feature>
<dbReference type="InterPro" id="IPR046820">
    <property type="entry name" value="MmeI_TRD"/>
</dbReference>
<evidence type="ECO:0000259" key="6">
    <source>
        <dbReference type="Pfam" id="PF20465"/>
    </source>
</evidence>
<feature type="domain" description="MmeI-like helicase spacer" evidence="6">
    <location>
        <begin position="221"/>
        <end position="292"/>
    </location>
</feature>
<comment type="caution">
    <text evidence="9">The sequence shown here is derived from an EMBL/GenBank/DDBJ whole genome shotgun (WGS) entry which is preliminary data.</text>
</comment>
<keyword evidence="2 9" id="KW-0489">Methyltransferase</keyword>
<dbReference type="InterPro" id="IPR046817">
    <property type="entry name" value="MmeI_N"/>
</dbReference>
<evidence type="ECO:0000256" key="1">
    <source>
        <dbReference type="ARBA" id="ARBA00011900"/>
    </source>
</evidence>
<evidence type="ECO:0000313" key="10">
    <source>
        <dbReference type="Proteomes" id="UP000623795"/>
    </source>
</evidence>
<dbReference type="EMBL" id="WTVN01000039">
    <property type="protein sequence ID" value="NMG45853.1"/>
    <property type="molecule type" value="Genomic_DNA"/>
</dbReference>
<dbReference type="InterPro" id="IPR046816">
    <property type="entry name" value="MmeI_Mtase"/>
</dbReference>
<gene>
    <name evidence="9" type="ORF">GPA22_19230</name>
</gene>
<dbReference type="PRINTS" id="PR00507">
    <property type="entry name" value="N12N6MTFRASE"/>
</dbReference>
<dbReference type="InterPro" id="IPR002052">
    <property type="entry name" value="DNA_methylase_N6_adenine_CS"/>
</dbReference>
<dbReference type="PANTHER" id="PTHR33841:SF1">
    <property type="entry name" value="DNA METHYLTRANSFERASE A"/>
    <property type="match status" value="1"/>
</dbReference>
<dbReference type="EC" id="2.1.1.72" evidence="1"/>
<dbReference type="PANTHER" id="PTHR33841">
    <property type="entry name" value="DNA METHYLTRANSFERASE YEEA-RELATED"/>
    <property type="match status" value="1"/>
</dbReference>
<dbReference type="Pfam" id="PF20464">
    <property type="entry name" value="MmeI_N"/>
    <property type="match status" value="1"/>
</dbReference>
<dbReference type="InterPro" id="IPR050953">
    <property type="entry name" value="N4_N6_ade-DNA_methylase"/>
</dbReference>
<evidence type="ECO:0000256" key="3">
    <source>
        <dbReference type="ARBA" id="ARBA00022679"/>
    </source>
</evidence>
<dbReference type="Pfam" id="PF20466">
    <property type="entry name" value="MmeI_TRD"/>
    <property type="match status" value="1"/>
</dbReference>
<keyword evidence="3" id="KW-0808">Transferase</keyword>
<dbReference type="Proteomes" id="UP000623795">
    <property type="component" value="Unassembled WGS sequence"/>
</dbReference>
<feature type="domain" description="MmeI-like DNA-methyltransferase" evidence="8">
    <location>
        <begin position="382"/>
        <end position="677"/>
    </location>
</feature>
<dbReference type="InterPro" id="IPR046819">
    <property type="entry name" value="MmeI_hel"/>
</dbReference>
<evidence type="ECO:0000259" key="8">
    <source>
        <dbReference type="Pfam" id="PF20473"/>
    </source>
</evidence>
<evidence type="ECO:0000256" key="2">
    <source>
        <dbReference type="ARBA" id="ARBA00022603"/>
    </source>
</evidence>
<evidence type="ECO:0000256" key="4">
    <source>
        <dbReference type="ARBA" id="ARBA00047942"/>
    </source>
</evidence>
<evidence type="ECO:0000313" key="9">
    <source>
        <dbReference type="EMBL" id="NMG45853.1"/>
    </source>
</evidence>
<dbReference type="InterPro" id="IPR029063">
    <property type="entry name" value="SAM-dependent_MTases_sf"/>
</dbReference>
<dbReference type="GO" id="GO:0032259">
    <property type="term" value="P:methylation"/>
    <property type="evidence" value="ECO:0007669"/>
    <property type="project" value="UniProtKB-KW"/>
</dbReference>
<sequence length="924" mass="103205">MQPGSPSVTPPAVDLFIQRWQKAGGSERANYQLFLTELCALLDLPQPKPAGDDTRDNAYVFERRVVMRQPDGGSNNGFIDLYRRGCFVLEAKQTGKALDSSGWDKAMLRAHNQADQYARALPADEGRPPFILVADVGRNIELYAEFSRSGATYTPYPDPRSHRIRLEDLRREDIRERLRAVWLDPQGLDPARRSARVTREIADRLATLAKSLEAAGHAPQKVAGFLMRALFTMFAEDVGLLPARSFTELLHSLKDSPLTFAPMLEHLWQNMNVGGFSPILRGNVLRFNGGLFAEATAIPLDRDQLDLLLKASEADWRYVEPAIFGTLLERALDSRERHKLGAHYTPRAYVERLVLPTVIEPLRSEWKEVQTAALAFEQQGKHKDAVAEIRAFHRHLCEVRVLDPACGSGNFLYVTLEHMKRLEGEVLNLLHDLGESQGLLELEGVTVDPHQFLGLEINPRAAKIAEMVLWIGYLQWHFRTHGTVNPPEPVLRDFRNIEHRDALIAYEREEFVTGADGRPVTRWDGVTYKASPVTGEPIPDETAQVVQMRYVNPKKAEWPQADYVVGNPPFIGAATMRRALGDGYVDAVRGTWPEVPESADFVMYWWHIAGERVRAGEARRFGFITTNSIKQTFNRRVIEAQLGAKNPLSLAFAIPDHPWVDAADGAAVRIAMTVGAGGEQEGTLLQVTDERETDRDAVDVTLQARTGKLFADLKAGADIAGVQALRANLGVSSPGVKLHGAGFIITPDEAEQLGLSRCEGLENHIRAYRNGRDLADRPRGVYVIDLFGLSAEDARSKYPSVYQWVLERVRPEREAKGHTKDGAGYAKFWWLFGKPRQELRRMLGGLPRYIGTIETTKHRSFQFLGADILPDNMLIGIASDDGFPLGVLSSRVHVAWALAAGGRLGVGNDPRYNKTRCFETFPFP</sequence>
<dbReference type="SUPFAM" id="SSF53335">
    <property type="entry name" value="S-adenosyl-L-methionine-dependent methyltransferases"/>
    <property type="match status" value="1"/>
</dbReference>
<evidence type="ECO:0000259" key="7">
    <source>
        <dbReference type="Pfam" id="PF20466"/>
    </source>
</evidence>
<dbReference type="PROSITE" id="PS00092">
    <property type="entry name" value="N6_MTASE"/>
    <property type="match status" value="1"/>
</dbReference>
<dbReference type="Pfam" id="PF20473">
    <property type="entry name" value="MmeI_Mtase"/>
    <property type="match status" value="1"/>
</dbReference>
<protein>
    <recommendedName>
        <fullName evidence="1">site-specific DNA-methyltransferase (adenine-specific)</fullName>
        <ecNumber evidence="1">2.1.1.72</ecNumber>
    </recommendedName>
</protein>
<dbReference type="Pfam" id="PF20465">
    <property type="entry name" value="MmeI_hel"/>
    <property type="match status" value="1"/>
</dbReference>
<organism evidence="9 10">
    <name type="scientific">Aromatoleum toluvorans</name>
    <dbReference type="NCBI Taxonomy" id="92002"/>
    <lineage>
        <taxon>Bacteria</taxon>
        <taxon>Pseudomonadati</taxon>
        <taxon>Pseudomonadota</taxon>
        <taxon>Betaproteobacteria</taxon>
        <taxon>Rhodocyclales</taxon>
        <taxon>Rhodocyclaceae</taxon>
        <taxon>Aromatoleum</taxon>
    </lineage>
</organism>
<accession>A0ABX1Q2G7</accession>
<dbReference type="GO" id="GO:0008168">
    <property type="term" value="F:methyltransferase activity"/>
    <property type="evidence" value="ECO:0007669"/>
    <property type="project" value="UniProtKB-KW"/>
</dbReference>
<name>A0ABX1Q2G7_9RHOO</name>
<comment type="catalytic activity">
    <reaction evidence="4">
        <text>a 2'-deoxyadenosine in DNA + S-adenosyl-L-methionine = an N(6)-methyl-2'-deoxyadenosine in DNA + S-adenosyl-L-homocysteine + H(+)</text>
        <dbReference type="Rhea" id="RHEA:15197"/>
        <dbReference type="Rhea" id="RHEA-COMP:12418"/>
        <dbReference type="Rhea" id="RHEA-COMP:12419"/>
        <dbReference type="ChEBI" id="CHEBI:15378"/>
        <dbReference type="ChEBI" id="CHEBI:57856"/>
        <dbReference type="ChEBI" id="CHEBI:59789"/>
        <dbReference type="ChEBI" id="CHEBI:90615"/>
        <dbReference type="ChEBI" id="CHEBI:90616"/>
        <dbReference type="EC" id="2.1.1.72"/>
    </reaction>
</comment>
<dbReference type="Gene3D" id="3.40.50.150">
    <property type="entry name" value="Vaccinia Virus protein VP39"/>
    <property type="match status" value="1"/>
</dbReference>
<reference evidence="9 10" key="1">
    <citation type="submission" date="2019-12" db="EMBL/GenBank/DDBJ databases">
        <title>Comparative genomics gives insights into the taxonomy of the Azoarcus-Aromatoleum group and reveals separate origins of nif in the plant-associated Azoarcus and non-plant-associated Aromatoleum sub-groups.</title>
        <authorList>
            <person name="Lafos M."/>
            <person name="Maluk M."/>
            <person name="Batista M."/>
            <person name="Junghare M."/>
            <person name="Carmona M."/>
            <person name="Faoro H."/>
            <person name="Cruz L.M."/>
            <person name="Battistoni F."/>
            <person name="De Souza E."/>
            <person name="Pedrosa F."/>
            <person name="Chen W.-M."/>
            <person name="Poole P.S."/>
            <person name="Dixon R.A."/>
            <person name="James E.K."/>
        </authorList>
    </citation>
    <scope>NUCLEOTIDE SEQUENCE [LARGE SCALE GENOMIC DNA]</scope>
    <source>
        <strain evidence="9 10">Td21</strain>
    </source>
</reference>
<keyword evidence="10" id="KW-1185">Reference proteome</keyword>
<feature type="non-terminal residue" evidence="9">
    <location>
        <position position="924"/>
    </location>
</feature>
<feature type="domain" description="MmeI-like N-terminal" evidence="5">
    <location>
        <begin position="16"/>
        <end position="214"/>
    </location>
</feature>